<evidence type="ECO:0000313" key="2">
    <source>
        <dbReference type="EMBL" id="MDT7832293.1"/>
    </source>
</evidence>
<organism evidence="2 3">
    <name type="scientific">Asprobacillus argus</name>
    <dbReference type="NCBI Taxonomy" id="3076534"/>
    <lineage>
        <taxon>Bacteria</taxon>
        <taxon>Pseudomonadati</taxon>
        <taxon>Bacteroidota</taxon>
        <taxon>Flavobacteriia</taxon>
        <taxon>Flavobacteriales</taxon>
        <taxon>Flavobacteriaceae</taxon>
        <taxon>Asprobacillus</taxon>
    </lineage>
</organism>
<evidence type="ECO:0000313" key="3">
    <source>
        <dbReference type="Proteomes" id="UP001257277"/>
    </source>
</evidence>
<evidence type="ECO:0008006" key="4">
    <source>
        <dbReference type="Google" id="ProtNLM"/>
    </source>
</evidence>
<feature type="chain" id="PRO_5045607600" description="Transglycosylase SLT domain-containing protein" evidence="1">
    <location>
        <begin position="19"/>
        <end position="185"/>
    </location>
</feature>
<dbReference type="RefSeq" id="WP_349241553.1">
    <property type="nucleotide sequence ID" value="NZ_JAVTTO010000003.1"/>
</dbReference>
<keyword evidence="1" id="KW-0732">Signal</keyword>
<feature type="signal peptide" evidence="1">
    <location>
        <begin position="1"/>
        <end position="18"/>
    </location>
</feature>
<dbReference type="EMBL" id="JAVTTO010000003">
    <property type="protein sequence ID" value="MDT7832293.1"/>
    <property type="molecule type" value="Genomic_DNA"/>
</dbReference>
<accession>A0ABU3LFC5</accession>
<sequence length="185" mass="21853">MKNLFYCILLLVSANLNSQTTNDSFSEADFKKTKQLIDHFGSVLKKYYPETSTEKVYQKYLSDLLLRKVNPQIIKEETSIDLFASFRQSSTFEKIWSNKLKGKKTIYRINYKGSYFDYLIKNIPNKKVRESFEFFKKEESLDLSPYILVASLQTELTEKDYNTQSVQMAIAMMFYYDIILQYSTN</sequence>
<gene>
    <name evidence="2" type="ORF">RQM59_07870</name>
</gene>
<evidence type="ECO:0000256" key="1">
    <source>
        <dbReference type="SAM" id="SignalP"/>
    </source>
</evidence>
<proteinExistence type="predicted"/>
<comment type="caution">
    <text evidence="2">The sequence shown here is derived from an EMBL/GenBank/DDBJ whole genome shotgun (WGS) entry which is preliminary data.</text>
</comment>
<protein>
    <recommendedName>
        <fullName evidence="4">Transglycosylase SLT domain-containing protein</fullName>
    </recommendedName>
</protein>
<reference evidence="2 3" key="1">
    <citation type="submission" date="2023-09" db="EMBL/GenBank/DDBJ databases">
        <title>Novel taxa isolated from Blanes Bay.</title>
        <authorList>
            <person name="Rey-Velasco X."/>
            <person name="Lucena T."/>
        </authorList>
    </citation>
    <scope>NUCLEOTIDE SEQUENCE [LARGE SCALE GENOMIC DNA]</scope>
    <source>
        <strain evidence="2 3">S356</strain>
    </source>
</reference>
<dbReference type="Proteomes" id="UP001257277">
    <property type="component" value="Unassembled WGS sequence"/>
</dbReference>
<keyword evidence="3" id="KW-1185">Reference proteome</keyword>
<name>A0ABU3LFC5_9FLAO</name>